<feature type="domain" description="DUF1731" evidence="3">
    <location>
        <begin position="257"/>
        <end position="306"/>
    </location>
</feature>
<feature type="domain" description="NAD-dependent epimerase/dehydratase" evidence="2">
    <location>
        <begin position="10"/>
        <end position="224"/>
    </location>
</feature>
<organism evidence="4 5">
    <name type="scientific">Chitinophaga rupis</name>
    <dbReference type="NCBI Taxonomy" id="573321"/>
    <lineage>
        <taxon>Bacteria</taxon>
        <taxon>Pseudomonadati</taxon>
        <taxon>Bacteroidota</taxon>
        <taxon>Chitinophagia</taxon>
        <taxon>Chitinophagales</taxon>
        <taxon>Chitinophagaceae</taxon>
        <taxon>Chitinophaga</taxon>
    </lineage>
</organism>
<keyword evidence="5" id="KW-1185">Reference proteome</keyword>
<proteinExistence type="inferred from homology"/>
<sequence length="318" mass="36016">MKPILQHKKIVVAGGAGFIGQGLIDHFGKENDLVILTRHPKPDQGRTTYVYWDGQTLGDWATQLENADLLINLTGKSVNCRYTERNKKEIFNSRTHATTILGEAIRGLAHPPRLWVNVASATIYRHAEDRPMDEFTGEIENDFSVQVCKKWEQTFNDITLPHTRKIVLRIAVTLGHQGGVMAPYLNLMKFGLGGYQGNGRQMFSWVHITDVCRMIAWLYEQPQLSGTFNCSAPNPVPNKTFMQMLRKAGGHYIGLPAPAWMLALGARMIGTETELLLKSRWVLPARITQAGFTFQYPQLQPAFENILQQLPRRAYHLF</sequence>
<dbReference type="Pfam" id="PF08338">
    <property type="entry name" value="DUF1731"/>
    <property type="match status" value="1"/>
</dbReference>
<evidence type="ECO:0000259" key="3">
    <source>
        <dbReference type="Pfam" id="PF08338"/>
    </source>
</evidence>
<dbReference type="EMBL" id="FOBB01000001">
    <property type="protein sequence ID" value="SEK37980.1"/>
    <property type="molecule type" value="Genomic_DNA"/>
</dbReference>
<evidence type="ECO:0000259" key="2">
    <source>
        <dbReference type="Pfam" id="PF01370"/>
    </source>
</evidence>
<gene>
    <name evidence="4" type="ORF">SAMN04488505_10185</name>
</gene>
<dbReference type="NCBIfam" id="TIGR01777">
    <property type="entry name" value="yfcH"/>
    <property type="match status" value="1"/>
</dbReference>
<name>A0A1H7GN66_9BACT</name>
<reference evidence="4 5" key="1">
    <citation type="submission" date="2016-10" db="EMBL/GenBank/DDBJ databases">
        <authorList>
            <person name="de Groot N.N."/>
        </authorList>
    </citation>
    <scope>NUCLEOTIDE SEQUENCE [LARGE SCALE GENOMIC DNA]</scope>
    <source>
        <strain evidence="4 5">DSM 21039</strain>
    </source>
</reference>
<dbReference type="InterPro" id="IPR001509">
    <property type="entry name" value="Epimerase_deHydtase"/>
</dbReference>
<dbReference type="InterPro" id="IPR013549">
    <property type="entry name" value="DUF1731"/>
</dbReference>
<dbReference type="STRING" id="573321.SAMN04488505_10185"/>
<comment type="similarity">
    <text evidence="1">Belongs to the NAD(P)-dependent epimerase/dehydratase family. SDR39U1 subfamily.</text>
</comment>
<dbReference type="Proteomes" id="UP000198984">
    <property type="component" value="Unassembled WGS sequence"/>
</dbReference>
<dbReference type="RefSeq" id="WP_238386442.1">
    <property type="nucleotide sequence ID" value="NZ_FOBB01000001.1"/>
</dbReference>
<evidence type="ECO:0000313" key="5">
    <source>
        <dbReference type="Proteomes" id="UP000198984"/>
    </source>
</evidence>
<dbReference type="Pfam" id="PF01370">
    <property type="entry name" value="Epimerase"/>
    <property type="match status" value="1"/>
</dbReference>
<accession>A0A1H7GN66</accession>
<dbReference type="InterPro" id="IPR010099">
    <property type="entry name" value="SDR39U1"/>
</dbReference>
<evidence type="ECO:0008006" key="6">
    <source>
        <dbReference type="Google" id="ProtNLM"/>
    </source>
</evidence>
<dbReference type="PANTHER" id="PTHR11092">
    <property type="entry name" value="SUGAR NUCLEOTIDE EPIMERASE RELATED"/>
    <property type="match status" value="1"/>
</dbReference>
<dbReference type="AlphaFoldDB" id="A0A1H7GN66"/>
<dbReference type="Gene3D" id="3.40.50.720">
    <property type="entry name" value="NAD(P)-binding Rossmann-like Domain"/>
    <property type="match status" value="1"/>
</dbReference>
<dbReference type="SUPFAM" id="SSF51735">
    <property type="entry name" value="NAD(P)-binding Rossmann-fold domains"/>
    <property type="match status" value="1"/>
</dbReference>
<evidence type="ECO:0000256" key="1">
    <source>
        <dbReference type="ARBA" id="ARBA00009353"/>
    </source>
</evidence>
<protein>
    <recommendedName>
        <fullName evidence="6">DUF1731 domain-containing protein</fullName>
    </recommendedName>
</protein>
<dbReference type="PANTHER" id="PTHR11092:SF0">
    <property type="entry name" value="EPIMERASE FAMILY PROTEIN SDR39U1"/>
    <property type="match status" value="1"/>
</dbReference>
<evidence type="ECO:0000313" key="4">
    <source>
        <dbReference type="EMBL" id="SEK37980.1"/>
    </source>
</evidence>
<dbReference type="InterPro" id="IPR036291">
    <property type="entry name" value="NAD(P)-bd_dom_sf"/>
</dbReference>